<feature type="transmembrane region" description="Helical" evidence="1">
    <location>
        <begin position="94"/>
        <end position="111"/>
    </location>
</feature>
<dbReference type="AlphaFoldDB" id="A0A6N7EHX9"/>
<dbReference type="PANTHER" id="PTHR37305">
    <property type="entry name" value="INTEGRAL MEMBRANE PROTEIN-RELATED"/>
    <property type="match status" value="1"/>
</dbReference>
<evidence type="ECO:0000256" key="1">
    <source>
        <dbReference type="SAM" id="Phobius"/>
    </source>
</evidence>
<keyword evidence="1" id="KW-0812">Transmembrane</keyword>
<gene>
    <name evidence="2" type="ORF">GB881_11525</name>
</gene>
<feature type="transmembrane region" description="Helical" evidence="1">
    <location>
        <begin position="132"/>
        <end position="157"/>
    </location>
</feature>
<protein>
    <submittedName>
        <fullName evidence="2">ABC transporter permease subunit</fullName>
    </submittedName>
</protein>
<dbReference type="Proteomes" id="UP000437709">
    <property type="component" value="Unassembled WGS sequence"/>
</dbReference>
<keyword evidence="1" id="KW-1133">Transmembrane helix</keyword>
<keyword evidence="1" id="KW-0472">Membrane</keyword>
<dbReference type="EMBL" id="WHPC01000044">
    <property type="protein sequence ID" value="MPV37660.1"/>
    <property type="molecule type" value="Genomic_DNA"/>
</dbReference>
<feature type="transmembrane region" description="Helical" evidence="1">
    <location>
        <begin position="47"/>
        <end position="68"/>
    </location>
</feature>
<keyword evidence="3" id="KW-1185">Reference proteome</keyword>
<dbReference type="GO" id="GO:0140359">
    <property type="term" value="F:ABC-type transporter activity"/>
    <property type="evidence" value="ECO:0007669"/>
    <property type="project" value="InterPro"/>
</dbReference>
<dbReference type="OrthoDB" id="3297477at2"/>
<proteinExistence type="predicted"/>
<dbReference type="GO" id="GO:0005886">
    <property type="term" value="C:plasma membrane"/>
    <property type="evidence" value="ECO:0007669"/>
    <property type="project" value="UniProtKB-SubCell"/>
</dbReference>
<dbReference type="RefSeq" id="WP_152195506.1">
    <property type="nucleotide sequence ID" value="NZ_VUKD01000003.1"/>
</dbReference>
<comment type="caution">
    <text evidence="2">The sequence shown here is derived from an EMBL/GenBank/DDBJ whole genome shotgun (WGS) entry which is preliminary data.</text>
</comment>
<accession>A0A6N7EHX9</accession>
<organism evidence="2 3">
    <name type="scientific">Georgenia subflava</name>
    <dbReference type="NCBI Taxonomy" id="1622177"/>
    <lineage>
        <taxon>Bacteria</taxon>
        <taxon>Bacillati</taxon>
        <taxon>Actinomycetota</taxon>
        <taxon>Actinomycetes</taxon>
        <taxon>Micrococcales</taxon>
        <taxon>Bogoriellaceae</taxon>
        <taxon>Georgenia</taxon>
    </lineage>
</organism>
<feature type="transmembrane region" description="Helical" evidence="1">
    <location>
        <begin position="208"/>
        <end position="227"/>
    </location>
</feature>
<dbReference type="PANTHER" id="PTHR37305:SF1">
    <property type="entry name" value="MEMBRANE PROTEIN"/>
    <property type="match status" value="1"/>
</dbReference>
<name>A0A6N7EHX9_9MICO</name>
<feature type="transmembrane region" description="Helical" evidence="1">
    <location>
        <begin position="260"/>
        <end position="282"/>
    </location>
</feature>
<evidence type="ECO:0000313" key="2">
    <source>
        <dbReference type="EMBL" id="MPV37660.1"/>
    </source>
</evidence>
<reference evidence="2 3" key="1">
    <citation type="submission" date="2019-10" db="EMBL/GenBank/DDBJ databases">
        <title>Georgenia wutianyii sp. nov. and Georgenia yuyongxinii sp. nov. isolated from plateau pika (Ochotona curzoniae) in the Qinghai-Tibet plateau of China.</title>
        <authorList>
            <person name="Tian Z."/>
        </authorList>
    </citation>
    <scope>NUCLEOTIDE SEQUENCE [LARGE SCALE GENOMIC DNA]</scope>
    <source>
        <strain evidence="2 3">JCM 19765</strain>
    </source>
</reference>
<sequence>MSTAVTTTTIITGTPTRTAGPTVDARSSFRGVMRGEWIKLLSLRSTWWSLGATVALMALVSLAAAMSLDAMTEDPAMSQAVAQMHGADVISGEFQIGMLTIAVLGALLITGEYSTGMVRSTFAAVPTRTPVLLAKAIALVVLTTAVTVVGVALSYLVTLPQLSEYGLVPALDDAVTWRVVGGTVYFLVASALFSLGVGTLLRSTAGAVTVSLTVLLLLPGILSFISLDWVETIVSYLPLPASAAFVTAAETSVRGADLSAGAGLAVVAAYAVVPLVAAGVVLRRRDV</sequence>
<feature type="transmembrane region" description="Helical" evidence="1">
    <location>
        <begin position="177"/>
        <end position="201"/>
    </location>
</feature>
<evidence type="ECO:0000313" key="3">
    <source>
        <dbReference type="Proteomes" id="UP000437709"/>
    </source>
</evidence>
<dbReference type="Pfam" id="PF12679">
    <property type="entry name" value="ABC2_membrane_2"/>
    <property type="match status" value="1"/>
</dbReference>